<name>A0A446CK61_9BURK</name>
<dbReference type="Proteomes" id="UP000289465">
    <property type="component" value="Unassembled WGS sequence"/>
</dbReference>
<reference evidence="2 3" key="1">
    <citation type="submission" date="2018-07" db="EMBL/GenBank/DDBJ databases">
        <authorList>
            <person name="Peeters C."/>
        </authorList>
    </citation>
    <scope>NUCLEOTIDE SEQUENCE [LARGE SCALE GENOMIC DNA]</scope>
    <source>
        <strain evidence="2 3">LMG 30378</strain>
    </source>
</reference>
<evidence type="ECO:0000256" key="1">
    <source>
        <dbReference type="SAM" id="MobiDB-lite"/>
    </source>
</evidence>
<evidence type="ECO:0000313" key="2">
    <source>
        <dbReference type="EMBL" id="SSW68272.1"/>
    </source>
</evidence>
<organism evidence="2 3">
    <name type="scientific">Achromobacter veterisilvae</name>
    <dbReference type="NCBI Taxonomy" id="2069367"/>
    <lineage>
        <taxon>Bacteria</taxon>
        <taxon>Pseudomonadati</taxon>
        <taxon>Pseudomonadota</taxon>
        <taxon>Betaproteobacteria</taxon>
        <taxon>Burkholderiales</taxon>
        <taxon>Alcaligenaceae</taxon>
        <taxon>Achromobacter</taxon>
    </lineage>
</organism>
<feature type="region of interest" description="Disordered" evidence="1">
    <location>
        <begin position="280"/>
        <end position="324"/>
    </location>
</feature>
<dbReference type="Gene3D" id="3.90.1530.10">
    <property type="entry name" value="Conserved hypothetical protein from pyrococcus furiosus pfu- 392566-001, ParB domain"/>
    <property type="match status" value="1"/>
</dbReference>
<protein>
    <submittedName>
        <fullName evidence="2">Uncharacterized protein</fullName>
    </submittedName>
</protein>
<dbReference type="RefSeq" id="WP_129241701.1">
    <property type="nucleotide sequence ID" value="NZ_UFQC01000014.1"/>
</dbReference>
<dbReference type="AlphaFoldDB" id="A0A446CK61"/>
<sequence length="466" mass="50740">MARSDFKLIPGVAVEDILLDVHNARIRAGSDQNDCIRRILRKRDQFLAICESIAKDGLTTMPILASPNGDGTYTVKDGNRRTTALKLLNKPAMCPDVDLVPKLTKLAATYTEFPSHVDLTVTDNEQAMIREVLSRHQGEMGGVGQMDWSAYLRTLYLLNHGHAAEYKRAGQYALWAEGQGVFVEDEFPISTLQRFFSIDNLRLLGFDIDANDELTLNMPLATVRQMATRVVGDFGRGKSVNDVFTPEQARRYIDEVRASAGISLPTSLVPSGSPAALVSASSSSPSSAISSSQSGPSGFPSQSPSPATTAQPPRAVSTPVTSAADRKKIFGSKAPGIGIPTTGYPKEQTLVSELRAIDLSKFPLAATMLTRALIEVSDLHYRSTNTLTDQGGLAKNIKKSAQHMLTNGKLNASEEDIVKRLCNSGGSMIEIETLQKMVHRSTHNLDRQFVNTLWDNIGCFVRACWA</sequence>
<dbReference type="SUPFAM" id="SSF110849">
    <property type="entry name" value="ParB/Sulfiredoxin"/>
    <property type="match status" value="1"/>
</dbReference>
<proteinExistence type="predicted"/>
<gene>
    <name evidence="2" type="ORF">AVE30378_03008</name>
</gene>
<accession>A0A446CK61</accession>
<feature type="compositionally biased region" description="Low complexity" evidence="1">
    <location>
        <begin position="280"/>
        <end position="307"/>
    </location>
</feature>
<dbReference type="InterPro" id="IPR036086">
    <property type="entry name" value="ParB/Sulfiredoxin_sf"/>
</dbReference>
<evidence type="ECO:0000313" key="3">
    <source>
        <dbReference type="Proteomes" id="UP000289465"/>
    </source>
</evidence>
<dbReference type="OrthoDB" id="8442375at2"/>
<dbReference type="EMBL" id="UFQC01000014">
    <property type="protein sequence ID" value="SSW68272.1"/>
    <property type="molecule type" value="Genomic_DNA"/>
</dbReference>